<comment type="caution">
    <text evidence="4">The sequence shown here is derived from an EMBL/GenBank/DDBJ whole genome shotgun (WGS) entry which is preliminary data.</text>
</comment>
<dbReference type="GO" id="GO:0017168">
    <property type="term" value="F:5-oxoprolinase (ATP-hydrolyzing) activity"/>
    <property type="evidence" value="ECO:0007669"/>
    <property type="project" value="TreeGrafter"/>
</dbReference>
<dbReference type="GO" id="GO:0005829">
    <property type="term" value="C:cytosol"/>
    <property type="evidence" value="ECO:0007669"/>
    <property type="project" value="TreeGrafter"/>
</dbReference>
<feature type="domain" description="Acetophenone carboxylase-like C-terminal" evidence="3">
    <location>
        <begin position="293"/>
        <end position="459"/>
    </location>
</feature>
<dbReference type="EMBL" id="CACRXK020002931">
    <property type="protein sequence ID" value="CAB3996707.1"/>
    <property type="molecule type" value="Genomic_DNA"/>
</dbReference>
<proteinExistence type="predicted"/>
<dbReference type="OrthoDB" id="3643at2759"/>
<dbReference type="GO" id="GO:0006749">
    <property type="term" value="P:glutathione metabolic process"/>
    <property type="evidence" value="ECO:0007669"/>
    <property type="project" value="TreeGrafter"/>
</dbReference>
<dbReference type="Pfam" id="PF02538">
    <property type="entry name" value="Hydantoinase_B"/>
    <property type="match status" value="1"/>
</dbReference>
<accession>A0A7D9I454</accession>
<gene>
    <name evidence="4" type="ORF">PACLA_8A049014</name>
</gene>
<name>A0A7D9I454_PARCT</name>
<feature type="domain" description="Hydantoinase A/oxoprolinase" evidence="1">
    <location>
        <begin position="37"/>
        <end position="281"/>
    </location>
</feature>
<dbReference type="PANTHER" id="PTHR11365">
    <property type="entry name" value="5-OXOPROLINASE RELATED"/>
    <property type="match status" value="1"/>
</dbReference>
<dbReference type="InterPro" id="IPR045079">
    <property type="entry name" value="Oxoprolinase-like"/>
</dbReference>
<evidence type="ECO:0000259" key="1">
    <source>
        <dbReference type="Pfam" id="PF01968"/>
    </source>
</evidence>
<dbReference type="AlphaFoldDB" id="A0A7D9I454"/>
<evidence type="ECO:0000259" key="3">
    <source>
        <dbReference type="Pfam" id="PF19278"/>
    </source>
</evidence>
<sequence>LMRVVVRKFSFNSDRNMTRMRFDKSCNSRSHLTGNYDVRVLFMQSDGGLTPVQKFTGSRAILSGPAGGVVGYAVTTYSKESNQPVIGFDMGGTSTDVSRYAGHLEHVFETTTAGITIQAPQLDVNTVAAGGGSRLFFRSGIFAVGPESVGAHPGPVCYRKGGNLAVTDANLVLGRLLPHFETLITDINQFLASDGKDALSVEEVAMGFVKVANENMCRPIRALTQAKGYDTSRHVLACFGGAGGQHACAVARSLGMSTVYIHKYAGILSAYGIALADVVHEAQETCSKVYSQESFEYLDNKIKELEKICEKELKEQGFDENDISTEAFLNMRYDGTDCALMCTAVERDISGGCSHGDFQKAFLQRYSTEFGFTIPDRAIIVDDIRVRGTGRSSIDQTFESVYTTDTPTVENTKNTCMCYFESGYLDTKLYLSDKLSHGHEIEGPAIIIDKACTVLVEPYCTASITKTGDIRIQIGRDLSQRNVTTELDAIQLSIFSHRFMSIAEQMGRVLQRTSISTNIKERLDFSCAMFGPDGGLVANAPHIPVHLGAMQETVQYQMNLLGDNINEGDVILCNHPSCGGSHLPDLTVITPVFYPGQPKPVFFVANRGHHADIGGITPGSMPPHSKLLAEEGATFKSFKLVQNGVFDEKGVTDKLMEPQTYPGSSGTRNLRDNLSDLKAQVAANKKGIDLITELIDEYSLVVVQAYMHHIQTNAEVAVRDMLKEIRSRTEERTGRTVLSAVDYMDDGTPICLSVSIADNGSAVFDFTGTGPEVYGNCNAPRAIILSAIIYCLRCMVGHDVPLNQGCLKPVQLIVPSGTILSPSDTAAVVGGNVLTTQRIVDVIFRAFETCAASQGCMNNTTFGDESCGYYETVAGGAGAGPNWDGKSGVHSHMTNTRITDPEIIEKRYPVVLRSFQLNPGSGGQGLYKGGDGVIRELVFRRPLTLSILSERRAFCPYGLEGGLSGSRGRNILLYKDGRKINLGGKASVKVEAGDCFHLETPGGGGYGSELGNDDVMNNGELRRKRRRVSDKEAKKFTEKGSVHAYRMMQESA</sequence>
<organism evidence="4 5">
    <name type="scientific">Paramuricea clavata</name>
    <name type="common">Red gorgonian</name>
    <name type="synonym">Violescent sea-whip</name>
    <dbReference type="NCBI Taxonomy" id="317549"/>
    <lineage>
        <taxon>Eukaryota</taxon>
        <taxon>Metazoa</taxon>
        <taxon>Cnidaria</taxon>
        <taxon>Anthozoa</taxon>
        <taxon>Octocorallia</taxon>
        <taxon>Malacalcyonacea</taxon>
        <taxon>Plexauridae</taxon>
        <taxon>Paramuricea</taxon>
    </lineage>
</organism>
<protein>
    <submittedName>
        <fullName evidence="4">5-oxoprolinase isoform X2</fullName>
    </submittedName>
</protein>
<dbReference type="InterPro" id="IPR002821">
    <property type="entry name" value="Hydantoinase_A"/>
</dbReference>
<keyword evidence="5" id="KW-1185">Reference proteome</keyword>
<evidence type="ECO:0000259" key="2">
    <source>
        <dbReference type="Pfam" id="PF02538"/>
    </source>
</evidence>
<dbReference type="InterPro" id="IPR003692">
    <property type="entry name" value="Hydantoinase_B"/>
</dbReference>
<dbReference type="Pfam" id="PF19278">
    <property type="entry name" value="Hydant_A_C"/>
    <property type="match status" value="1"/>
</dbReference>
<feature type="non-terminal residue" evidence="4">
    <location>
        <position position="1"/>
    </location>
</feature>
<feature type="domain" description="Hydantoinase B/oxoprolinase" evidence="2">
    <location>
        <begin position="488"/>
        <end position="1008"/>
    </location>
</feature>
<dbReference type="PANTHER" id="PTHR11365:SF2">
    <property type="entry name" value="5-OXOPROLINASE"/>
    <property type="match status" value="1"/>
</dbReference>
<evidence type="ECO:0000313" key="5">
    <source>
        <dbReference type="Proteomes" id="UP001152795"/>
    </source>
</evidence>
<dbReference type="Proteomes" id="UP001152795">
    <property type="component" value="Unassembled WGS sequence"/>
</dbReference>
<dbReference type="Pfam" id="PF01968">
    <property type="entry name" value="Hydantoinase_A"/>
    <property type="match status" value="1"/>
</dbReference>
<evidence type="ECO:0000313" key="4">
    <source>
        <dbReference type="EMBL" id="CAB3996707.1"/>
    </source>
</evidence>
<dbReference type="InterPro" id="IPR049517">
    <property type="entry name" value="ACX-like_C"/>
</dbReference>
<reference evidence="4" key="1">
    <citation type="submission" date="2020-04" db="EMBL/GenBank/DDBJ databases">
        <authorList>
            <person name="Alioto T."/>
            <person name="Alioto T."/>
            <person name="Gomez Garrido J."/>
        </authorList>
    </citation>
    <scope>NUCLEOTIDE SEQUENCE</scope>
    <source>
        <strain evidence="4">A484AB</strain>
    </source>
</reference>